<protein>
    <recommendedName>
        <fullName evidence="4">Anti-sigma factor</fullName>
    </recommendedName>
</protein>
<sequence length="199" mass="21050">MKVRIQRRWRAACIAGLLCLSLSLLAAPTAHANGGPVRIVLSYVQGISNWGPHEASGVLELVKAEGEVRMTATGLPSLSDEQYVLWIVQEATGEHLKLASFNANAEGVAQLDLLLPQPIPDSDWSLALVTVESSPEASQPGQRRSLAGHFPKPVGARVPSQLPNTGGGVIWLDVAGALAASVVLAAVALRARASRSEWR</sequence>
<keyword evidence="1" id="KW-0812">Transmembrane</keyword>
<keyword evidence="1" id="KW-0472">Membrane</keyword>
<evidence type="ECO:0000256" key="2">
    <source>
        <dbReference type="SAM" id="SignalP"/>
    </source>
</evidence>
<evidence type="ECO:0000256" key="1">
    <source>
        <dbReference type="SAM" id="Phobius"/>
    </source>
</evidence>
<organism evidence="3">
    <name type="scientific">Thermorudis sp</name>
    <dbReference type="NCBI Taxonomy" id="1969470"/>
    <lineage>
        <taxon>Bacteria</taxon>
        <taxon>Pseudomonadati</taxon>
        <taxon>Thermomicrobiota</taxon>
        <taxon>Thermomicrobia</taxon>
        <taxon>Thermomicrobia incertae sedis</taxon>
        <taxon>Thermorudis</taxon>
    </lineage>
</organism>
<keyword evidence="2" id="KW-0732">Signal</keyword>
<proteinExistence type="predicted"/>
<feature type="signal peptide" evidence="2">
    <location>
        <begin position="1"/>
        <end position="26"/>
    </location>
</feature>
<feature type="chain" id="PRO_5027609113" description="Anti-sigma factor" evidence="2">
    <location>
        <begin position="27"/>
        <end position="199"/>
    </location>
</feature>
<gene>
    <name evidence="3" type="ORF">ENP13_06640</name>
</gene>
<comment type="caution">
    <text evidence="3">The sequence shown here is derived from an EMBL/GenBank/DDBJ whole genome shotgun (WGS) entry which is preliminary data.</text>
</comment>
<dbReference type="EMBL" id="DSID01000500">
    <property type="protein sequence ID" value="HEX70906.1"/>
    <property type="molecule type" value="Genomic_DNA"/>
</dbReference>
<name>A0A7C2WHM0_9BACT</name>
<evidence type="ECO:0000313" key="3">
    <source>
        <dbReference type="EMBL" id="HEX70906.1"/>
    </source>
</evidence>
<feature type="transmembrane region" description="Helical" evidence="1">
    <location>
        <begin position="169"/>
        <end position="189"/>
    </location>
</feature>
<keyword evidence="1" id="KW-1133">Transmembrane helix</keyword>
<accession>A0A7C2WHM0</accession>
<dbReference type="AlphaFoldDB" id="A0A7C2WHM0"/>
<reference evidence="3" key="1">
    <citation type="journal article" date="2020" name="mSystems">
        <title>Genome- and Community-Level Interaction Insights into Carbon Utilization and Element Cycling Functions of Hydrothermarchaeota in Hydrothermal Sediment.</title>
        <authorList>
            <person name="Zhou Z."/>
            <person name="Liu Y."/>
            <person name="Xu W."/>
            <person name="Pan J."/>
            <person name="Luo Z.H."/>
            <person name="Li M."/>
        </authorList>
    </citation>
    <scope>NUCLEOTIDE SEQUENCE [LARGE SCALE GENOMIC DNA]</scope>
    <source>
        <strain evidence="3">SpSt-192</strain>
    </source>
</reference>
<evidence type="ECO:0008006" key="4">
    <source>
        <dbReference type="Google" id="ProtNLM"/>
    </source>
</evidence>